<evidence type="ECO:0000256" key="1">
    <source>
        <dbReference type="ARBA" id="ARBA00004155"/>
    </source>
</evidence>
<dbReference type="InterPro" id="IPR026218">
    <property type="entry name" value="HRG"/>
</dbReference>
<dbReference type="AlphaFoldDB" id="A0AAE0TH56"/>
<reference evidence="11" key="1">
    <citation type="journal article" date="2021" name="Genome Biol. Evol.">
        <title>A High-Quality Reference Genome for a Parasitic Bivalve with Doubly Uniparental Inheritance (Bivalvia: Unionida).</title>
        <authorList>
            <person name="Smith C.H."/>
        </authorList>
    </citation>
    <scope>NUCLEOTIDE SEQUENCE</scope>
    <source>
        <strain evidence="11">CHS0354</strain>
    </source>
</reference>
<dbReference type="GO" id="GO:0005886">
    <property type="term" value="C:plasma membrane"/>
    <property type="evidence" value="ECO:0007669"/>
    <property type="project" value="TreeGrafter"/>
</dbReference>
<dbReference type="GO" id="GO:0020037">
    <property type="term" value="F:heme binding"/>
    <property type="evidence" value="ECO:0007669"/>
    <property type="project" value="TreeGrafter"/>
</dbReference>
<feature type="transmembrane region" description="Helical" evidence="10">
    <location>
        <begin position="72"/>
        <end position="98"/>
    </location>
</feature>
<organism evidence="11 12">
    <name type="scientific">Potamilus streckersoni</name>
    <dbReference type="NCBI Taxonomy" id="2493646"/>
    <lineage>
        <taxon>Eukaryota</taxon>
        <taxon>Metazoa</taxon>
        <taxon>Spiralia</taxon>
        <taxon>Lophotrochozoa</taxon>
        <taxon>Mollusca</taxon>
        <taxon>Bivalvia</taxon>
        <taxon>Autobranchia</taxon>
        <taxon>Heteroconchia</taxon>
        <taxon>Palaeoheterodonta</taxon>
        <taxon>Unionida</taxon>
        <taxon>Unionoidea</taxon>
        <taxon>Unionidae</taxon>
        <taxon>Ambleminae</taxon>
        <taxon>Lampsilini</taxon>
        <taxon>Potamilus</taxon>
    </lineage>
</organism>
<dbReference type="PRINTS" id="PR02095">
    <property type="entry name" value="TRNSPORTRHRG"/>
</dbReference>
<evidence type="ECO:0000313" key="12">
    <source>
        <dbReference type="Proteomes" id="UP001195483"/>
    </source>
</evidence>
<feature type="transmembrane region" description="Helical" evidence="10">
    <location>
        <begin position="110"/>
        <end position="131"/>
    </location>
</feature>
<evidence type="ECO:0000256" key="7">
    <source>
        <dbReference type="ARBA" id="ARBA00022989"/>
    </source>
</evidence>
<dbReference type="EMBL" id="JAEAOA010000935">
    <property type="protein sequence ID" value="KAK3609889.1"/>
    <property type="molecule type" value="Genomic_DNA"/>
</dbReference>
<comment type="subcellular location">
    <subcellularLocation>
        <location evidence="2">Endosome membrane</location>
        <topology evidence="2">Multi-pass membrane protein</topology>
    </subcellularLocation>
    <subcellularLocation>
        <location evidence="1">Lysosome membrane</location>
        <topology evidence="1">Multi-pass membrane protein</topology>
    </subcellularLocation>
</comment>
<feature type="transmembrane region" description="Helical" evidence="10">
    <location>
        <begin position="39"/>
        <end position="60"/>
    </location>
</feature>
<proteinExistence type="inferred from homology"/>
<comment type="caution">
    <text evidence="11">The sequence shown here is derived from an EMBL/GenBank/DDBJ whole genome shotgun (WGS) entry which is preliminary data.</text>
</comment>
<dbReference type="GO" id="GO:0015232">
    <property type="term" value="F:heme transmembrane transporter activity"/>
    <property type="evidence" value="ECO:0007669"/>
    <property type="project" value="InterPro"/>
</dbReference>
<evidence type="ECO:0000256" key="10">
    <source>
        <dbReference type="SAM" id="Phobius"/>
    </source>
</evidence>
<gene>
    <name evidence="11" type="ORF">CHS0354_015083</name>
</gene>
<evidence type="ECO:0000256" key="5">
    <source>
        <dbReference type="ARBA" id="ARBA00022692"/>
    </source>
</evidence>
<evidence type="ECO:0000313" key="11">
    <source>
        <dbReference type="EMBL" id="KAK3609889.1"/>
    </source>
</evidence>
<dbReference type="Pfam" id="PF16954">
    <property type="entry name" value="HRG"/>
    <property type="match status" value="1"/>
</dbReference>
<dbReference type="Proteomes" id="UP001195483">
    <property type="component" value="Unassembled WGS sequence"/>
</dbReference>
<dbReference type="PANTHER" id="PTHR31525:SF1">
    <property type="entry name" value="HEME TRANSPORTER HRG1"/>
    <property type="match status" value="1"/>
</dbReference>
<feature type="transmembrane region" description="Helical" evidence="10">
    <location>
        <begin position="9"/>
        <end position="33"/>
    </location>
</feature>
<evidence type="ECO:0000256" key="4">
    <source>
        <dbReference type="ARBA" id="ARBA00022448"/>
    </source>
</evidence>
<keyword evidence="9" id="KW-0458">Lysosome</keyword>
<evidence type="ECO:0000256" key="2">
    <source>
        <dbReference type="ARBA" id="ARBA00004337"/>
    </source>
</evidence>
<accession>A0AAE0TH56</accession>
<keyword evidence="6" id="KW-0967">Endosome</keyword>
<keyword evidence="4" id="KW-0813">Transport</keyword>
<dbReference type="PANTHER" id="PTHR31525">
    <property type="entry name" value="HEME TRANSPORTER HRG1"/>
    <property type="match status" value="1"/>
</dbReference>
<evidence type="ECO:0000256" key="9">
    <source>
        <dbReference type="ARBA" id="ARBA00023228"/>
    </source>
</evidence>
<dbReference type="GO" id="GO:0010008">
    <property type="term" value="C:endosome membrane"/>
    <property type="evidence" value="ECO:0007669"/>
    <property type="project" value="UniProtKB-SubCell"/>
</dbReference>
<comment type="similarity">
    <text evidence="3">Belongs to the HRG family.</text>
</comment>
<evidence type="ECO:0000256" key="6">
    <source>
        <dbReference type="ARBA" id="ARBA00022753"/>
    </source>
</evidence>
<name>A0AAE0TH56_9BIVA</name>
<evidence type="ECO:0000256" key="8">
    <source>
        <dbReference type="ARBA" id="ARBA00023136"/>
    </source>
</evidence>
<keyword evidence="8 10" id="KW-0472">Membrane</keyword>
<keyword evidence="7 10" id="KW-1133">Transmembrane helix</keyword>
<reference evidence="11" key="2">
    <citation type="journal article" date="2021" name="Genome Biol. Evol.">
        <title>Developing a high-quality reference genome for a parasitic bivalve with doubly uniparental inheritance (Bivalvia: Unionida).</title>
        <authorList>
            <person name="Smith C.H."/>
        </authorList>
    </citation>
    <scope>NUCLEOTIDE SEQUENCE</scope>
    <source>
        <strain evidence="11">CHS0354</strain>
        <tissue evidence="11">Mantle</tissue>
    </source>
</reference>
<sequence>MSTPTDRQVIIRIVFSIIGIFVGVSVAIVFAARYQNWNVSIWGLLSGLTAAATLFVHVCYKKKKWETDPYQLKGYMLAGCFVQLIGVCGFAVYLALAITQKQGLKIEGEGYYLTCVWCFMTWKWGFFLFYFSRIYRRLYCDIYTILPKDHDDNTYTD</sequence>
<reference evidence="11" key="3">
    <citation type="submission" date="2023-05" db="EMBL/GenBank/DDBJ databases">
        <authorList>
            <person name="Smith C.H."/>
        </authorList>
    </citation>
    <scope>NUCLEOTIDE SEQUENCE</scope>
    <source>
        <strain evidence="11">CHS0354</strain>
        <tissue evidence="11">Mantle</tissue>
    </source>
</reference>
<evidence type="ECO:0000256" key="3">
    <source>
        <dbReference type="ARBA" id="ARBA00006203"/>
    </source>
</evidence>
<dbReference type="GO" id="GO:0005765">
    <property type="term" value="C:lysosomal membrane"/>
    <property type="evidence" value="ECO:0007669"/>
    <property type="project" value="UniProtKB-SubCell"/>
</dbReference>
<keyword evidence="12" id="KW-1185">Reference proteome</keyword>
<protein>
    <submittedName>
        <fullName evidence="11">Uncharacterized protein</fullName>
    </submittedName>
</protein>
<keyword evidence="5 10" id="KW-0812">Transmembrane</keyword>